<evidence type="ECO:0000313" key="1">
    <source>
        <dbReference type="EMBL" id="PSJ53104.1"/>
    </source>
</evidence>
<gene>
    <name evidence="1" type="ORF">C7I84_25995</name>
</gene>
<proteinExistence type="predicted"/>
<keyword evidence="2" id="KW-1185">Reference proteome</keyword>
<dbReference type="EMBL" id="PXYK01000035">
    <property type="protein sequence ID" value="PSJ53104.1"/>
    <property type="molecule type" value="Genomic_DNA"/>
</dbReference>
<organism evidence="1 2">
    <name type="scientific">Kumtagia ephedrae</name>
    <dbReference type="NCBI Taxonomy" id="2116701"/>
    <lineage>
        <taxon>Bacteria</taxon>
        <taxon>Pseudomonadati</taxon>
        <taxon>Pseudomonadota</taxon>
        <taxon>Alphaproteobacteria</taxon>
        <taxon>Hyphomicrobiales</taxon>
        <taxon>Phyllobacteriaceae</taxon>
        <taxon>Kumtagia</taxon>
    </lineage>
</organism>
<dbReference type="RefSeq" id="WP_106775130.1">
    <property type="nucleotide sequence ID" value="NZ_PXYK01000035.1"/>
</dbReference>
<dbReference type="AlphaFoldDB" id="A0A2P7RSB4"/>
<comment type="caution">
    <text evidence="1">The sequence shown here is derived from an EMBL/GenBank/DDBJ whole genome shotgun (WGS) entry which is preliminary data.</text>
</comment>
<name>A0A2P7RSB4_9HYPH</name>
<accession>A0A2P7RSB4</accession>
<protein>
    <submittedName>
        <fullName evidence="1">Uncharacterized protein</fullName>
    </submittedName>
</protein>
<sequence>MEQNRIDHALPGRLDQAIFNGFGDDDSIVDRLLALPVATPAHDGKPNVWEAGVARRLEKLLADEMRERIEGKPER</sequence>
<dbReference type="Proteomes" id="UP000241229">
    <property type="component" value="Unassembled WGS sequence"/>
</dbReference>
<evidence type="ECO:0000313" key="2">
    <source>
        <dbReference type="Proteomes" id="UP000241229"/>
    </source>
</evidence>
<reference evidence="1 2" key="1">
    <citation type="submission" date="2018-03" db="EMBL/GenBank/DDBJ databases">
        <title>The draft genome of Mesorhizobium sp. 6GN-30.</title>
        <authorList>
            <person name="Liu L."/>
            <person name="Li L."/>
            <person name="Wang T."/>
            <person name="Zhang X."/>
            <person name="Liang L."/>
        </authorList>
    </citation>
    <scope>NUCLEOTIDE SEQUENCE [LARGE SCALE GENOMIC DNA]</scope>
    <source>
        <strain evidence="1 2">6GN30</strain>
    </source>
</reference>
<dbReference type="OrthoDB" id="8116188at2"/>